<dbReference type="PANTHER" id="PTHR42703:SF1">
    <property type="entry name" value="NA(+)_H(+) ANTIPORTER SUBUNIT D1"/>
    <property type="match status" value="1"/>
</dbReference>
<feature type="transmembrane region" description="Helical" evidence="8">
    <location>
        <begin position="214"/>
        <end position="238"/>
    </location>
</feature>
<keyword evidence="11" id="KW-1185">Reference proteome</keyword>
<feature type="transmembrane region" description="Helical" evidence="8">
    <location>
        <begin position="173"/>
        <end position="194"/>
    </location>
</feature>
<dbReference type="InterPro" id="IPR001750">
    <property type="entry name" value="ND/Mrp_TM"/>
</dbReference>
<feature type="transmembrane region" description="Helical" evidence="8">
    <location>
        <begin position="86"/>
        <end position="105"/>
    </location>
</feature>
<accession>A0ABN2CYA8</accession>
<feature type="transmembrane region" description="Helical" evidence="8">
    <location>
        <begin position="312"/>
        <end position="336"/>
    </location>
</feature>
<name>A0ABN2CYA8_9ACTN</name>
<dbReference type="Proteomes" id="UP001500190">
    <property type="component" value="Unassembled WGS sequence"/>
</dbReference>
<evidence type="ECO:0000256" key="1">
    <source>
        <dbReference type="ARBA" id="ARBA00004651"/>
    </source>
</evidence>
<feature type="transmembrane region" description="Helical" evidence="8">
    <location>
        <begin position="520"/>
        <end position="538"/>
    </location>
</feature>
<comment type="caution">
    <text evidence="10">The sequence shown here is derived from an EMBL/GenBank/DDBJ whole genome shotgun (WGS) entry which is preliminary data.</text>
</comment>
<dbReference type="PANTHER" id="PTHR42703">
    <property type="entry name" value="NADH DEHYDROGENASE"/>
    <property type="match status" value="1"/>
</dbReference>
<keyword evidence="5 8" id="KW-1133">Transmembrane helix</keyword>
<evidence type="ECO:0000313" key="10">
    <source>
        <dbReference type="EMBL" id="GAA1566566.1"/>
    </source>
</evidence>
<feature type="transmembrane region" description="Helical" evidence="8">
    <location>
        <begin position="414"/>
        <end position="434"/>
    </location>
</feature>
<evidence type="ECO:0000313" key="11">
    <source>
        <dbReference type="Proteomes" id="UP001500190"/>
    </source>
</evidence>
<evidence type="ECO:0000256" key="2">
    <source>
        <dbReference type="ARBA" id="ARBA00005346"/>
    </source>
</evidence>
<feature type="transmembrane region" description="Helical" evidence="8">
    <location>
        <begin position="142"/>
        <end position="161"/>
    </location>
</feature>
<gene>
    <name evidence="10" type="ORF">GCM10009742_05000</name>
</gene>
<evidence type="ECO:0000256" key="7">
    <source>
        <dbReference type="RuleBase" id="RU000320"/>
    </source>
</evidence>
<feature type="transmembrane region" description="Helical" evidence="8">
    <location>
        <begin position="117"/>
        <end position="136"/>
    </location>
</feature>
<feature type="transmembrane region" description="Helical" evidence="8">
    <location>
        <begin position="281"/>
        <end position="300"/>
    </location>
</feature>
<feature type="transmembrane region" description="Helical" evidence="8">
    <location>
        <begin position="455"/>
        <end position="476"/>
    </location>
</feature>
<evidence type="ECO:0000259" key="9">
    <source>
        <dbReference type="Pfam" id="PF00361"/>
    </source>
</evidence>
<feature type="transmembrane region" description="Helical" evidence="8">
    <location>
        <begin position="6"/>
        <end position="25"/>
    </location>
</feature>
<proteinExistence type="inferred from homology"/>
<comment type="subcellular location">
    <subcellularLocation>
        <location evidence="1">Cell membrane</location>
        <topology evidence="1">Multi-pass membrane protein</topology>
    </subcellularLocation>
    <subcellularLocation>
        <location evidence="7">Membrane</location>
        <topology evidence="7">Multi-pass membrane protein</topology>
    </subcellularLocation>
</comment>
<dbReference type="RefSeq" id="WP_344187687.1">
    <property type="nucleotide sequence ID" value="NZ_BAAAND010000001.1"/>
</dbReference>
<reference evidence="10 11" key="1">
    <citation type="journal article" date="2019" name="Int. J. Syst. Evol. Microbiol.">
        <title>The Global Catalogue of Microorganisms (GCM) 10K type strain sequencing project: providing services to taxonomists for standard genome sequencing and annotation.</title>
        <authorList>
            <consortium name="The Broad Institute Genomics Platform"/>
            <consortium name="The Broad Institute Genome Sequencing Center for Infectious Disease"/>
            <person name="Wu L."/>
            <person name="Ma J."/>
        </authorList>
    </citation>
    <scope>NUCLEOTIDE SEQUENCE [LARGE SCALE GENOMIC DNA]</scope>
    <source>
        <strain evidence="10 11">JCM 14304</strain>
    </source>
</reference>
<feature type="domain" description="NADH:quinone oxidoreductase/Mrp antiporter transmembrane" evidence="9">
    <location>
        <begin position="136"/>
        <end position="425"/>
    </location>
</feature>
<protein>
    <submittedName>
        <fullName evidence="10">Proton-conducting transporter membrane subunit</fullName>
    </submittedName>
</protein>
<comment type="similarity">
    <text evidence="2">Belongs to the CPA3 antiporters (TC 2.A.63) subunit D family.</text>
</comment>
<feature type="transmembrane region" description="Helical" evidence="8">
    <location>
        <begin position="250"/>
        <end position="269"/>
    </location>
</feature>
<dbReference type="InterPro" id="IPR050586">
    <property type="entry name" value="CPA3_Na-H_Antiporter_D"/>
</dbReference>
<feature type="transmembrane region" description="Helical" evidence="8">
    <location>
        <begin position="376"/>
        <end position="394"/>
    </location>
</feature>
<evidence type="ECO:0000256" key="5">
    <source>
        <dbReference type="ARBA" id="ARBA00022989"/>
    </source>
</evidence>
<evidence type="ECO:0000256" key="8">
    <source>
        <dbReference type="SAM" id="Phobius"/>
    </source>
</evidence>
<feature type="transmembrane region" description="Helical" evidence="8">
    <location>
        <begin position="32"/>
        <end position="52"/>
    </location>
</feature>
<keyword evidence="4 7" id="KW-0812">Transmembrane</keyword>
<feature type="transmembrane region" description="Helical" evidence="8">
    <location>
        <begin position="558"/>
        <end position="579"/>
    </location>
</feature>
<evidence type="ECO:0000256" key="4">
    <source>
        <dbReference type="ARBA" id="ARBA00022692"/>
    </source>
</evidence>
<keyword evidence="3" id="KW-1003">Cell membrane</keyword>
<dbReference type="EMBL" id="BAAAND010000001">
    <property type="protein sequence ID" value="GAA1566566.1"/>
    <property type="molecule type" value="Genomic_DNA"/>
</dbReference>
<dbReference type="PRINTS" id="PR01434">
    <property type="entry name" value="NADHDHGNASE5"/>
</dbReference>
<organism evidence="10 11">
    <name type="scientific">Kribbella karoonensis</name>
    <dbReference type="NCBI Taxonomy" id="324851"/>
    <lineage>
        <taxon>Bacteria</taxon>
        <taxon>Bacillati</taxon>
        <taxon>Actinomycetota</taxon>
        <taxon>Actinomycetes</taxon>
        <taxon>Propionibacteriales</taxon>
        <taxon>Kribbellaceae</taxon>
        <taxon>Kribbella</taxon>
    </lineage>
</organism>
<evidence type="ECO:0000256" key="6">
    <source>
        <dbReference type="ARBA" id="ARBA00023136"/>
    </source>
</evidence>
<dbReference type="Pfam" id="PF00361">
    <property type="entry name" value="Proton_antipo_M"/>
    <property type="match status" value="1"/>
</dbReference>
<sequence>MTVNPALLALPIVLPIGGAVLAPLLSHLSSRVPLIVSLLALGGASAVLLLFAPDVYGGQVLGHALGNVGPINGRQLGITLTAEPFGLTYALLTAVIGTLLLLYSLSELGGLGAHEAGWYACLAQLLLAAMIGTALSADLLNLFVWFEVAALASYGLTGFFLERPWALEATFKMMVLTNLAGFFVFVGTALLYARHGALNLGQLQHTLTGSTADLVALALLLAGFGTKAGLMPFHGWLADAHSAAPGPVSALFSGLMVNLGVVAIARLALDVYAVHRAALPAILLVLGPLSAIAGAALALGQDDLKRLLAYDTVSQMGVLLTAVGAGSMTAVTGFVYHLIDHALFKTLLFLCAGAIVHATGMTRLSQMGGLARHRPLATAAFLLGTASIAGVPPLNGYASLGLIHDALRSDHPAAFGAVLVAQVITVAALGRAAYLAFFRRRDDDYDPLERRRPGALIAFGALAAGCVLFGVVPRFVVDHLAAPAAAVLLDPNGYAAAALAGQARPHPAPPPFNYFAPDELLIAIGCIAAGLLLCAWYVRRSAEPRVITFLRRVHTGSVNDYAAYSIVGLITCAAVLLALA</sequence>
<keyword evidence="6 8" id="KW-0472">Membrane</keyword>
<evidence type="ECO:0000256" key="3">
    <source>
        <dbReference type="ARBA" id="ARBA00022475"/>
    </source>
</evidence>